<feature type="chain" id="PRO_5020281355" evidence="2">
    <location>
        <begin position="22"/>
        <end position="473"/>
    </location>
</feature>
<feature type="region of interest" description="Disordered" evidence="1">
    <location>
        <begin position="205"/>
        <end position="225"/>
    </location>
</feature>
<feature type="signal peptide" evidence="2">
    <location>
        <begin position="1"/>
        <end position="21"/>
    </location>
</feature>
<organism evidence="3 4">
    <name type="scientific">Ascodesmis nigricans</name>
    <dbReference type="NCBI Taxonomy" id="341454"/>
    <lineage>
        <taxon>Eukaryota</taxon>
        <taxon>Fungi</taxon>
        <taxon>Dikarya</taxon>
        <taxon>Ascomycota</taxon>
        <taxon>Pezizomycotina</taxon>
        <taxon>Pezizomycetes</taxon>
        <taxon>Pezizales</taxon>
        <taxon>Ascodesmidaceae</taxon>
        <taxon>Ascodesmis</taxon>
    </lineage>
</organism>
<feature type="compositionally biased region" description="Pro residues" evidence="1">
    <location>
        <begin position="210"/>
        <end position="219"/>
    </location>
</feature>
<gene>
    <name evidence="3" type="ORF">EX30DRAFT_343767</name>
</gene>
<reference evidence="3 4" key="1">
    <citation type="submission" date="2019-04" db="EMBL/GenBank/DDBJ databases">
        <title>Comparative genomics and transcriptomics to analyze fruiting body development in filamentous ascomycetes.</title>
        <authorList>
            <consortium name="DOE Joint Genome Institute"/>
            <person name="Lutkenhaus R."/>
            <person name="Traeger S."/>
            <person name="Breuer J."/>
            <person name="Kuo A."/>
            <person name="Lipzen A."/>
            <person name="Pangilinan J."/>
            <person name="Dilworth D."/>
            <person name="Sandor L."/>
            <person name="Poggeler S."/>
            <person name="Barry K."/>
            <person name="Grigoriev I.V."/>
            <person name="Nowrousian M."/>
        </authorList>
    </citation>
    <scope>NUCLEOTIDE SEQUENCE [LARGE SCALE GENOMIC DNA]</scope>
    <source>
        <strain evidence="3 4">CBS 389.68</strain>
    </source>
</reference>
<evidence type="ECO:0000256" key="2">
    <source>
        <dbReference type="SAM" id="SignalP"/>
    </source>
</evidence>
<dbReference type="AlphaFoldDB" id="A0A4S2MLF6"/>
<accession>A0A4S2MLF6</accession>
<evidence type="ECO:0000256" key="1">
    <source>
        <dbReference type="SAM" id="MobiDB-lite"/>
    </source>
</evidence>
<feature type="compositionally biased region" description="Low complexity" evidence="1">
    <location>
        <begin position="40"/>
        <end position="56"/>
    </location>
</feature>
<name>A0A4S2MLF6_9PEZI</name>
<dbReference type="InParanoid" id="A0A4S2MLF6"/>
<dbReference type="Proteomes" id="UP000298138">
    <property type="component" value="Unassembled WGS sequence"/>
</dbReference>
<feature type="region of interest" description="Disordered" evidence="1">
    <location>
        <begin position="27"/>
        <end position="60"/>
    </location>
</feature>
<dbReference type="EMBL" id="ML220148">
    <property type="protein sequence ID" value="TGZ77871.1"/>
    <property type="molecule type" value="Genomic_DNA"/>
</dbReference>
<keyword evidence="2" id="KW-0732">Signal</keyword>
<protein>
    <submittedName>
        <fullName evidence="3">Uncharacterized protein</fullName>
    </submittedName>
</protein>
<evidence type="ECO:0000313" key="3">
    <source>
        <dbReference type="EMBL" id="TGZ77871.1"/>
    </source>
</evidence>
<keyword evidence="4" id="KW-1185">Reference proteome</keyword>
<sequence length="473" mass="51875">MPSLSRALGAGLILLLTPVNADTCGSSFLNHQPPSPSFPATPTSPTFPSTDSASPDFGVPAIGDDSVFTPPTAPGFFTNIPIEEYIEYISAIAQDMQEGERYFTPFATASYDSDSDYDSESDSDSDSESDGLGCNYFYDSEFDMYTKVRHHLYQSVTTPVVSTPIPTIITTGENAKKQALNTSAPRACSLSQLFLTDRQCKIPSLLSPRAIPPPTPSLPSPNDRDDDFPAPVFTPQALAFASALRFLPPVKPIKRPIHLNTKLTTNPSVDQAISPLAVTLNNADYAQFHPDNMWRDKKVTLSEAYLTLSEEVGWGQPLLAEGYRSGGCRCEKVEEVDAPVVTSGASLIVEETRVGEDVKGGEGKQEQPNGEPEFRPLYYRFYSPTLPPAPPQPHQVPHHHHTYNSYTPFDPHLQDSTDLLKPREMEMGLAAVKEGVEKEVMGIVKEAEKAWKIMVEEGVKGRDPVWCNTGVHR</sequence>
<proteinExistence type="predicted"/>
<evidence type="ECO:0000313" key="4">
    <source>
        <dbReference type="Proteomes" id="UP000298138"/>
    </source>
</evidence>